<sequence>MTENKITPFLFEGEAMVRVLEREGAPWFVAADVCRALGISDVSTAVAKLDDDEKGTASTRTLGGEQDVLVVSEGGLYTLILRSRDATKPGTVAHRFRKWVTGEVLPAIRRNGFYVAAPVVEEVEEQTPDGLKLRKVNTAVRCFGERAGAQLWAKLGLDWVPAMAHALRQPDLLDSATPPAPGSVTITVTPTNGQGGTH</sequence>
<feature type="domain" description="Bro-N" evidence="2">
    <location>
        <begin position="3"/>
        <end position="112"/>
    </location>
</feature>
<dbReference type="EMBL" id="JBHRSB010000008">
    <property type="protein sequence ID" value="MFC3002899.1"/>
    <property type="molecule type" value="Genomic_DNA"/>
</dbReference>
<organism evidence="3 4">
    <name type="scientific">Falsiroseomonas tokyonensis</name>
    <dbReference type="NCBI Taxonomy" id="430521"/>
    <lineage>
        <taxon>Bacteria</taxon>
        <taxon>Pseudomonadati</taxon>
        <taxon>Pseudomonadota</taxon>
        <taxon>Alphaproteobacteria</taxon>
        <taxon>Acetobacterales</taxon>
        <taxon>Roseomonadaceae</taxon>
        <taxon>Falsiroseomonas</taxon>
    </lineage>
</organism>
<dbReference type="PANTHER" id="PTHR36180:SF2">
    <property type="entry name" value="BRO FAMILY PROTEIN"/>
    <property type="match status" value="1"/>
</dbReference>
<evidence type="ECO:0000313" key="4">
    <source>
        <dbReference type="Proteomes" id="UP001595420"/>
    </source>
</evidence>
<dbReference type="Proteomes" id="UP001595420">
    <property type="component" value="Unassembled WGS sequence"/>
</dbReference>
<keyword evidence="4" id="KW-1185">Reference proteome</keyword>
<evidence type="ECO:0000256" key="1">
    <source>
        <dbReference type="SAM" id="MobiDB-lite"/>
    </source>
</evidence>
<gene>
    <name evidence="3" type="ORF">ACFOD3_23575</name>
</gene>
<dbReference type="PANTHER" id="PTHR36180">
    <property type="entry name" value="DNA-BINDING PROTEIN-RELATED-RELATED"/>
    <property type="match status" value="1"/>
</dbReference>
<name>A0ABV7C0M5_9PROT</name>
<dbReference type="Pfam" id="PF02498">
    <property type="entry name" value="Bro-N"/>
    <property type="match status" value="1"/>
</dbReference>
<dbReference type="PROSITE" id="PS51750">
    <property type="entry name" value="BRO_N"/>
    <property type="match status" value="1"/>
</dbReference>
<feature type="region of interest" description="Disordered" evidence="1">
    <location>
        <begin position="176"/>
        <end position="198"/>
    </location>
</feature>
<proteinExistence type="predicted"/>
<evidence type="ECO:0000259" key="2">
    <source>
        <dbReference type="PROSITE" id="PS51750"/>
    </source>
</evidence>
<protein>
    <submittedName>
        <fullName evidence="3">Bro-N domain-containing protein</fullName>
    </submittedName>
</protein>
<dbReference type="InterPro" id="IPR003497">
    <property type="entry name" value="BRO_N_domain"/>
</dbReference>
<evidence type="ECO:0000313" key="3">
    <source>
        <dbReference type="EMBL" id="MFC3002899.1"/>
    </source>
</evidence>
<dbReference type="RefSeq" id="WP_216839141.1">
    <property type="nucleotide sequence ID" value="NZ_JAFNJS010000008.1"/>
</dbReference>
<accession>A0ABV7C0M5</accession>
<reference evidence="4" key="1">
    <citation type="journal article" date="2019" name="Int. J. Syst. Evol. Microbiol.">
        <title>The Global Catalogue of Microorganisms (GCM) 10K type strain sequencing project: providing services to taxonomists for standard genome sequencing and annotation.</title>
        <authorList>
            <consortium name="The Broad Institute Genomics Platform"/>
            <consortium name="The Broad Institute Genome Sequencing Center for Infectious Disease"/>
            <person name="Wu L."/>
            <person name="Ma J."/>
        </authorList>
    </citation>
    <scope>NUCLEOTIDE SEQUENCE [LARGE SCALE GENOMIC DNA]</scope>
    <source>
        <strain evidence="4">CGMCC 1.16855</strain>
    </source>
</reference>
<comment type="caution">
    <text evidence="3">The sequence shown here is derived from an EMBL/GenBank/DDBJ whole genome shotgun (WGS) entry which is preliminary data.</text>
</comment>
<dbReference type="SMART" id="SM01040">
    <property type="entry name" value="Bro-N"/>
    <property type="match status" value="1"/>
</dbReference>